<dbReference type="Gene3D" id="3.40.50.1000">
    <property type="entry name" value="HAD superfamily/HAD-like"/>
    <property type="match status" value="1"/>
</dbReference>
<dbReference type="Proteomes" id="UP000238348">
    <property type="component" value="Chromosome"/>
</dbReference>
<dbReference type="Pfam" id="PF12710">
    <property type="entry name" value="HAD"/>
    <property type="match status" value="1"/>
</dbReference>
<reference evidence="4 5" key="1">
    <citation type="submission" date="2015-09" db="EMBL/GenBank/DDBJ databases">
        <title>Sorangium comparison.</title>
        <authorList>
            <person name="Zaburannyi N."/>
            <person name="Bunk B."/>
            <person name="Overmann J."/>
            <person name="Mueller R."/>
        </authorList>
    </citation>
    <scope>NUCLEOTIDE SEQUENCE [LARGE SCALE GENOMIC DNA]</scope>
    <source>
        <strain evidence="4 5">So ce26</strain>
    </source>
</reference>
<dbReference type="InterPro" id="IPR036412">
    <property type="entry name" value="HAD-like_sf"/>
</dbReference>
<dbReference type="AlphaFoldDB" id="A0A2L0EKY6"/>
<dbReference type="NCBIfam" id="TIGR01488">
    <property type="entry name" value="HAD-SF-IB"/>
    <property type="match status" value="1"/>
</dbReference>
<gene>
    <name evidence="4" type="ORF">SOCE26_013560</name>
</gene>
<evidence type="ECO:0000313" key="4">
    <source>
        <dbReference type="EMBL" id="AUX39961.1"/>
    </source>
</evidence>
<dbReference type="GO" id="GO:0016787">
    <property type="term" value="F:hydrolase activity"/>
    <property type="evidence" value="ECO:0007669"/>
    <property type="project" value="UniProtKB-KW"/>
</dbReference>
<dbReference type="PANTHER" id="PTHR43344">
    <property type="entry name" value="PHOSPHOSERINE PHOSPHATASE"/>
    <property type="match status" value="1"/>
</dbReference>
<dbReference type="Gene3D" id="1.20.1440.100">
    <property type="entry name" value="SG protein - dephosphorylation function"/>
    <property type="match status" value="1"/>
</dbReference>
<evidence type="ECO:0000313" key="5">
    <source>
        <dbReference type="Proteomes" id="UP000238348"/>
    </source>
</evidence>
<dbReference type="SUPFAM" id="SSF56784">
    <property type="entry name" value="HAD-like"/>
    <property type="match status" value="1"/>
</dbReference>
<evidence type="ECO:0008006" key="6">
    <source>
        <dbReference type="Google" id="ProtNLM"/>
    </source>
</evidence>
<protein>
    <recommendedName>
        <fullName evidence="6">Haloacid dehalogenase</fullName>
    </recommendedName>
</protein>
<dbReference type="InterPro" id="IPR023214">
    <property type="entry name" value="HAD_sf"/>
</dbReference>
<dbReference type="PANTHER" id="PTHR43344:SF13">
    <property type="entry name" value="PHOSPHATASE RV3661-RELATED"/>
    <property type="match status" value="1"/>
</dbReference>
<keyword evidence="3" id="KW-0460">Magnesium</keyword>
<evidence type="ECO:0000256" key="3">
    <source>
        <dbReference type="ARBA" id="ARBA00022842"/>
    </source>
</evidence>
<keyword evidence="1" id="KW-0479">Metal-binding</keyword>
<keyword evidence="2" id="KW-0378">Hydrolase</keyword>
<evidence type="ECO:0000256" key="1">
    <source>
        <dbReference type="ARBA" id="ARBA00022723"/>
    </source>
</evidence>
<dbReference type="EMBL" id="CP012673">
    <property type="protein sequence ID" value="AUX39961.1"/>
    <property type="molecule type" value="Genomic_DNA"/>
</dbReference>
<dbReference type="GO" id="GO:0046872">
    <property type="term" value="F:metal ion binding"/>
    <property type="evidence" value="ECO:0007669"/>
    <property type="project" value="UniProtKB-KW"/>
</dbReference>
<proteinExistence type="predicted"/>
<dbReference type="InterPro" id="IPR050582">
    <property type="entry name" value="HAD-like_SerB"/>
</dbReference>
<organism evidence="4 5">
    <name type="scientific">Sorangium cellulosum</name>
    <name type="common">Polyangium cellulosum</name>
    <dbReference type="NCBI Taxonomy" id="56"/>
    <lineage>
        <taxon>Bacteria</taxon>
        <taxon>Pseudomonadati</taxon>
        <taxon>Myxococcota</taxon>
        <taxon>Polyangia</taxon>
        <taxon>Polyangiales</taxon>
        <taxon>Polyangiaceae</taxon>
        <taxon>Sorangium</taxon>
    </lineage>
</organism>
<name>A0A2L0EKY6_SORCE</name>
<sequence>MFNDSTRLAILDVDGTLYPGALGVELLRALMKGGLCRSDRGEAVFEVLRRYRAREVDFATMSVTAYGLFASALKDCPCSEVERAARDLWAHERSRLFPFASELVKMLKDRGCEPMLISGSPQEMVGLVAGELGVREFRGSLFSRRSGFYTGDVELSSGVLGEKERILAAITRGRNICLRGSMAIGDSLTDSVLLRLVGHPIAFEPDPELLSLALHHGWVVADRDSILDRARALIP</sequence>
<evidence type="ECO:0000256" key="2">
    <source>
        <dbReference type="ARBA" id="ARBA00022801"/>
    </source>
</evidence>
<accession>A0A2L0EKY6</accession>